<proteinExistence type="predicted"/>
<feature type="domain" description="SpoVR-like C-terminal" evidence="2">
    <location>
        <begin position="440"/>
        <end position="492"/>
    </location>
</feature>
<dbReference type="RefSeq" id="WP_173568877.1">
    <property type="nucleotide sequence ID" value="NZ_WOSY01000002.1"/>
</dbReference>
<dbReference type="NCBIfam" id="NF008737">
    <property type="entry name" value="PRK11767.1"/>
    <property type="match status" value="1"/>
</dbReference>
<dbReference type="EMBL" id="WOSY01000002">
    <property type="protein sequence ID" value="NHN87590.1"/>
    <property type="molecule type" value="Genomic_DNA"/>
</dbReference>
<dbReference type="Pfam" id="PF04293">
    <property type="entry name" value="SpoVR"/>
    <property type="match status" value="1"/>
</dbReference>
<name>A0ABX0JZZ5_9PROT</name>
<dbReference type="Proteomes" id="UP000631653">
    <property type="component" value="Unassembled WGS sequence"/>
</dbReference>
<evidence type="ECO:0000313" key="3">
    <source>
        <dbReference type="EMBL" id="NHN87590.1"/>
    </source>
</evidence>
<dbReference type="Pfam" id="PF24755">
    <property type="entry name" value="SpoVR_C"/>
    <property type="match status" value="1"/>
</dbReference>
<dbReference type="PANTHER" id="PTHR30029:SF2">
    <property type="entry name" value="STAGE V SPORULATION PROTEIN R"/>
    <property type="match status" value="1"/>
</dbReference>
<dbReference type="InterPro" id="IPR057008">
    <property type="entry name" value="SpoVR-like_C"/>
</dbReference>
<keyword evidence="4" id="KW-1185">Reference proteome</keyword>
<feature type="domain" description="SpoVR protein-like N-terminal" evidence="1">
    <location>
        <begin position="12"/>
        <end position="433"/>
    </location>
</feature>
<comment type="caution">
    <text evidence="3">The sequence shown here is derived from an EMBL/GenBank/DDBJ whole genome shotgun (WGS) entry which is preliminary data.</text>
</comment>
<evidence type="ECO:0000259" key="2">
    <source>
        <dbReference type="Pfam" id="PF24755"/>
    </source>
</evidence>
<dbReference type="InterPro" id="IPR056174">
    <property type="entry name" value="SpoVR_N"/>
</dbReference>
<evidence type="ECO:0000313" key="4">
    <source>
        <dbReference type="Proteomes" id="UP000631653"/>
    </source>
</evidence>
<reference evidence="3 4" key="1">
    <citation type="journal article" date="2020" name="Int. J. Syst. Evol. Microbiol.">
        <title>Novel acetic acid bacteria from cider fermentations: Acetobacter conturbans sp. nov. and Acetobacter fallax sp. nov.</title>
        <authorList>
            <person name="Sombolestani A.S."/>
            <person name="Cleenwerck I."/>
            <person name="Cnockaert M."/>
            <person name="Borremans W."/>
            <person name="Wieme A.D."/>
            <person name="De Vuyst L."/>
            <person name="Vandamme P."/>
        </authorList>
    </citation>
    <scope>NUCLEOTIDE SEQUENCE [LARGE SCALE GENOMIC DNA]</scope>
    <source>
        <strain evidence="3 4">LMG 1627</strain>
    </source>
</reference>
<gene>
    <name evidence="3" type="ORF">GOB81_02945</name>
</gene>
<dbReference type="InterPro" id="IPR057270">
    <property type="entry name" value="Ycgb-like"/>
</dbReference>
<protein>
    <submittedName>
        <fullName evidence="3">SpoVR family protein</fullName>
    </submittedName>
</protein>
<dbReference type="InterPro" id="IPR007390">
    <property type="entry name" value="Spore_V_R"/>
</dbReference>
<dbReference type="PANTHER" id="PTHR30029">
    <property type="entry name" value="STAGE V SPORULATION PROTEIN R"/>
    <property type="match status" value="1"/>
</dbReference>
<organism evidence="3 4">
    <name type="scientific">Acetobacter conturbans</name>
    <dbReference type="NCBI Taxonomy" id="1737472"/>
    <lineage>
        <taxon>Bacteria</taxon>
        <taxon>Pseudomonadati</taxon>
        <taxon>Pseudomonadota</taxon>
        <taxon>Alphaproteobacteria</taxon>
        <taxon>Acetobacterales</taxon>
        <taxon>Acetobacteraceae</taxon>
        <taxon>Acetobacter</taxon>
    </lineage>
</organism>
<accession>A0ABX0JZZ5</accession>
<evidence type="ECO:0000259" key="1">
    <source>
        <dbReference type="Pfam" id="PF04293"/>
    </source>
</evidence>
<sequence>MTGTGLLYQGADWNFHIIRDCYKAIEEIAEKELGLNVFPNRIEVISSEQMLDVYTANGMPISYHHWSYGKRFASHENAYRRGLMGLAYEVVINSNPCISYLMEENSATMQALVIAHAAFGHNHFFKNNRIFQEWTDPSQILNYLEFARGYIARCEELHGQGAVERILDAAHALQGQGVNRHSGSRRVDLKDEQTRARERRAYEDSSYNDLWRTLPQSAEPHPVTDGERQALRRRFGLPEENLLYFLEKHAPRLAAWEREIIRIVRLMAQYFYPQPQLKLMNEGCATWVHDRIMTRLHEKGRIDDAAFLETIHSTTNVITQFGYEQGATSFNPYALGFAMMKDIERICVNPTEEDRRWQPDIAGNGDPYGTLRHAWAEYRDESFVLQFLSPTVMRDFRMFRLLDDTRDPYLLVDAIHDDAGYRDIRRTVAASYDPSAWYAEIEIVDVDSLGDRTLRLEHRTKEGQMLAEKDMKLTLDALADLWGYRVVLDEIDVPSGRVVASHEAQQRSS</sequence>